<proteinExistence type="predicted"/>
<reference evidence="2 3" key="1">
    <citation type="submission" date="2019-10" db="EMBL/GenBank/DDBJ databases">
        <title>WGS of Leuconostoc mesenteroides.</title>
        <authorList>
            <person name="Melo Bolivar J."/>
            <person name="Marino-Ramirez L."/>
            <person name="Villamil Diaz L.M."/>
        </authorList>
    </citation>
    <scope>NUCLEOTIDE SEQUENCE [LARGE SCALE GENOMIC DNA]</scope>
    <source>
        <strain evidence="2 3">M11</strain>
    </source>
</reference>
<sequence>MTVSNALFTEAQVIKETNSALEDIQETLALSLVDSLKSGDHITTPTVINMLKDLEDMQLKYYDRLEDNENTQGALDNQEQSGDEEKAE</sequence>
<name>A0A8B5R0B7_LEUME</name>
<organism evidence="2 3">
    <name type="scientific">Leuconostoc mesenteroides</name>
    <dbReference type="NCBI Taxonomy" id="1245"/>
    <lineage>
        <taxon>Bacteria</taxon>
        <taxon>Bacillati</taxon>
        <taxon>Bacillota</taxon>
        <taxon>Bacilli</taxon>
        <taxon>Lactobacillales</taxon>
        <taxon>Lactobacillaceae</taxon>
        <taxon>Leuconostoc</taxon>
    </lineage>
</organism>
<dbReference type="Proteomes" id="UP000469952">
    <property type="component" value="Unassembled WGS sequence"/>
</dbReference>
<gene>
    <name evidence="2" type="ORF">GFV13_04900</name>
</gene>
<protein>
    <submittedName>
        <fullName evidence="2">Uncharacterized protein</fullName>
    </submittedName>
</protein>
<dbReference type="RefSeq" id="WP_050891399.1">
    <property type="nucleotide sequence ID" value="NZ_BCMO01000011.1"/>
</dbReference>
<dbReference type="AlphaFoldDB" id="A0A8B5R0B7"/>
<comment type="caution">
    <text evidence="2">The sequence shown here is derived from an EMBL/GenBank/DDBJ whole genome shotgun (WGS) entry which is preliminary data.</text>
</comment>
<accession>A0A8B5R0B7</accession>
<feature type="compositionally biased region" description="Polar residues" evidence="1">
    <location>
        <begin position="70"/>
        <end position="80"/>
    </location>
</feature>
<feature type="region of interest" description="Disordered" evidence="1">
    <location>
        <begin position="64"/>
        <end position="88"/>
    </location>
</feature>
<evidence type="ECO:0000313" key="2">
    <source>
        <dbReference type="EMBL" id="MQR26630.1"/>
    </source>
</evidence>
<dbReference type="EMBL" id="WIPA01000006">
    <property type="protein sequence ID" value="MQR26630.1"/>
    <property type="molecule type" value="Genomic_DNA"/>
</dbReference>
<evidence type="ECO:0000256" key="1">
    <source>
        <dbReference type="SAM" id="MobiDB-lite"/>
    </source>
</evidence>
<evidence type="ECO:0000313" key="3">
    <source>
        <dbReference type="Proteomes" id="UP000469952"/>
    </source>
</evidence>